<gene>
    <name evidence="1" type="ORF">SAMN04489859_104919</name>
</gene>
<sequence>MRDLVRARATAMRVAGKARQHLQGFLLRHGQVYPGKKGWTGAYRRWLALVRFTYPAQQIVLQDYIDAVADAEARIERLTG</sequence>
<dbReference type="Proteomes" id="UP000199054">
    <property type="component" value="Unassembled WGS sequence"/>
</dbReference>
<evidence type="ECO:0000313" key="1">
    <source>
        <dbReference type="EMBL" id="SEO23266.1"/>
    </source>
</evidence>
<accession>A0A1H8N172</accession>
<dbReference type="STRING" id="34002.SAMN04489859_104919"/>
<dbReference type="RefSeq" id="WP_244519357.1">
    <property type="nucleotide sequence ID" value="NZ_FODE01000049.1"/>
</dbReference>
<dbReference type="EMBL" id="FODE01000049">
    <property type="protein sequence ID" value="SEO23266.1"/>
    <property type="molecule type" value="Genomic_DNA"/>
</dbReference>
<proteinExistence type="predicted"/>
<organism evidence="1 2">
    <name type="scientific">Paracoccus alcaliphilus</name>
    <dbReference type="NCBI Taxonomy" id="34002"/>
    <lineage>
        <taxon>Bacteria</taxon>
        <taxon>Pseudomonadati</taxon>
        <taxon>Pseudomonadota</taxon>
        <taxon>Alphaproteobacteria</taxon>
        <taxon>Rhodobacterales</taxon>
        <taxon>Paracoccaceae</taxon>
        <taxon>Paracoccus</taxon>
    </lineage>
</organism>
<name>A0A1H8N172_9RHOB</name>
<dbReference type="AlphaFoldDB" id="A0A1H8N172"/>
<protein>
    <recommendedName>
        <fullName evidence="3">Transposase</fullName>
    </recommendedName>
</protein>
<reference evidence="1 2" key="1">
    <citation type="submission" date="2016-10" db="EMBL/GenBank/DDBJ databases">
        <authorList>
            <person name="de Groot N.N."/>
        </authorList>
    </citation>
    <scope>NUCLEOTIDE SEQUENCE [LARGE SCALE GENOMIC DNA]</scope>
    <source>
        <strain evidence="1 2">DSM 8512</strain>
    </source>
</reference>
<keyword evidence="2" id="KW-1185">Reference proteome</keyword>
<evidence type="ECO:0000313" key="2">
    <source>
        <dbReference type="Proteomes" id="UP000199054"/>
    </source>
</evidence>
<evidence type="ECO:0008006" key="3">
    <source>
        <dbReference type="Google" id="ProtNLM"/>
    </source>
</evidence>